<feature type="transmembrane region" description="Helical" evidence="1">
    <location>
        <begin position="6"/>
        <end position="24"/>
    </location>
</feature>
<proteinExistence type="predicted"/>
<evidence type="ECO:0000313" key="2">
    <source>
        <dbReference type="EMBL" id="GIY68393.1"/>
    </source>
</evidence>
<keyword evidence="1" id="KW-0472">Membrane</keyword>
<dbReference type="Proteomes" id="UP001054945">
    <property type="component" value="Unassembled WGS sequence"/>
</dbReference>
<evidence type="ECO:0000256" key="1">
    <source>
        <dbReference type="SAM" id="Phobius"/>
    </source>
</evidence>
<evidence type="ECO:0000313" key="3">
    <source>
        <dbReference type="Proteomes" id="UP001054945"/>
    </source>
</evidence>
<organism evidence="2 3">
    <name type="scientific">Caerostris extrusa</name>
    <name type="common">Bark spider</name>
    <name type="synonym">Caerostris bankana</name>
    <dbReference type="NCBI Taxonomy" id="172846"/>
    <lineage>
        <taxon>Eukaryota</taxon>
        <taxon>Metazoa</taxon>
        <taxon>Ecdysozoa</taxon>
        <taxon>Arthropoda</taxon>
        <taxon>Chelicerata</taxon>
        <taxon>Arachnida</taxon>
        <taxon>Araneae</taxon>
        <taxon>Araneomorphae</taxon>
        <taxon>Entelegynae</taxon>
        <taxon>Araneoidea</taxon>
        <taxon>Araneidae</taxon>
        <taxon>Caerostris</taxon>
    </lineage>
</organism>
<keyword evidence="1" id="KW-0812">Transmembrane</keyword>
<accession>A0AAV4VE69</accession>
<comment type="caution">
    <text evidence="2">The sequence shown here is derived from an EMBL/GenBank/DDBJ whole genome shotgun (WGS) entry which is preliminary data.</text>
</comment>
<keyword evidence="3" id="KW-1185">Reference proteome</keyword>
<dbReference type="EMBL" id="BPLR01014373">
    <property type="protein sequence ID" value="GIY68393.1"/>
    <property type="molecule type" value="Genomic_DNA"/>
</dbReference>
<name>A0AAV4VE69_CAEEX</name>
<dbReference type="AlphaFoldDB" id="A0AAV4VE69"/>
<gene>
    <name evidence="2" type="ORF">CEXT_74391</name>
</gene>
<protein>
    <submittedName>
        <fullName evidence="2">Uncharacterized protein</fullName>
    </submittedName>
</protein>
<sequence length="73" mass="7994">MQNIFYSAILLLGGVAIAVIQLYLHHFAPPPAMPVQLELFGLRFGLLINEDIGKQSQINPASIVDTTSDQIKC</sequence>
<keyword evidence="1" id="KW-1133">Transmembrane helix</keyword>
<reference evidence="2 3" key="1">
    <citation type="submission" date="2021-06" db="EMBL/GenBank/DDBJ databases">
        <title>Caerostris extrusa draft genome.</title>
        <authorList>
            <person name="Kono N."/>
            <person name="Arakawa K."/>
        </authorList>
    </citation>
    <scope>NUCLEOTIDE SEQUENCE [LARGE SCALE GENOMIC DNA]</scope>
</reference>